<name>A0AAN4TJP8_PSESF</name>
<gene>
    <name evidence="1" type="ORF">KPSA3_01484</name>
</gene>
<accession>A0AAN4TJP8</accession>
<reference evidence="1 2" key="1">
    <citation type="submission" date="2018-04" db="EMBL/GenBank/DDBJ databases">
        <title>Draft genome sequence of Pseudomonas syringae pv. actinidiae biovar 3 strains isolated from kiwifruit in Kagawa prefecture.</title>
        <authorList>
            <person name="Tabuchi M."/>
            <person name="Saito M."/>
            <person name="Fujiwara S."/>
            <person name="Sasa N."/>
            <person name="Akimitsu K."/>
            <person name="Gomi K."/>
            <person name="Konishi-Sugita S."/>
            <person name="Hamano K."/>
            <person name="Kataoka I."/>
        </authorList>
    </citation>
    <scope>NUCLEOTIDE SEQUENCE [LARGE SCALE GENOMIC DNA]</scope>
    <source>
        <strain evidence="1 2">MAFF212211</strain>
    </source>
</reference>
<sequence>MLGQEACFTWVIFSLCHQCVPELSPSENCLSVMGCFFFVNGFLEHVSEDSRCRCGGE</sequence>
<dbReference type="Proteomes" id="UP000248291">
    <property type="component" value="Unassembled WGS sequence"/>
</dbReference>
<dbReference type="AlphaFoldDB" id="A0AAN4TJP8"/>
<dbReference type="EMBL" id="BGKA01000057">
    <property type="protein sequence ID" value="GBH15556.1"/>
    <property type="molecule type" value="Genomic_DNA"/>
</dbReference>
<proteinExistence type="predicted"/>
<organism evidence="1 2">
    <name type="scientific">Pseudomonas syringae pv. actinidiae</name>
    <dbReference type="NCBI Taxonomy" id="103796"/>
    <lineage>
        <taxon>Bacteria</taxon>
        <taxon>Pseudomonadati</taxon>
        <taxon>Pseudomonadota</taxon>
        <taxon>Gammaproteobacteria</taxon>
        <taxon>Pseudomonadales</taxon>
        <taxon>Pseudomonadaceae</taxon>
        <taxon>Pseudomonas</taxon>
        <taxon>Pseudomonas syringae</taxon>
    </lineage>
</organism>
<evidence type="ECO:0000313" key="1">
    <source>
        <dbReference type="EMBL" id="GBH15556.1"/>
    </source>
</evidence>
<comment type="caution">
    <text evidence="1">The sequence shown here is derived from an EMBL/GenBank/DDBJ whole genome shotgun (WGS) entry which is preliminary data.</text>
</comment>
<protein>
    <submittedName>
        <fullName evidence="1">Magnesium-transporting ATPase</fullName>
    </submittedName>
</protein>
<evidence type="ECO:0000313" key="2">
    <source>
        <dbReference type="Proteomes" id="UP000248291"/>
    </source>
</evidence>